<gene>
    <name evidence="3" type="ORF">Cvel_23436</name>
</gene>
<evidence type="ECO:0000256" key="2">
    <source>
        <dbReference type="SAM" id="SignalP"/>
    </source>
</evidence>
<name>A0A0G4GUK4_9ALVE</name>
<keyword evidence="2" id="KW-0732">Signal</keyword>
<protein>
    <submittedName>
        <fullName evidence="3">Uncharacterized protein</fullName>
    </submittedName>
</protein>
<evidence type="ECO:0000313" key="3">
    <source>
        <dbReference type="EMBL" id="CEM34494.1"/>
    </source>
</evidence>
<dbReference type="VEuPathDB" id="CryptoDB:Cvel_23436"/>
<feature type="chain" id="PRO_5005190514" evidence="2">
    <location>
        <begin position="25"/>
        <end position="318"/>
    </location>
</feature>
<feature type="compositionally biased region" description="Polar residues" evidence="1">
    <location>
        <begin position="38"/>
        <end position="49"/>
    </location>
</feature>
<dbReference type="EMBL" id="CDMZ01001564">
    <property type="protein sequence ID" value="CEM34494.1"/>
    <property type="molecule type" value="Genomic_DNA"/>
</dbReference>
<organism evidence="3">
    <name type="scientific">Chromera velia CCMP2878</name>
    <dbReference type="NCBI Taxonomy" id="1169474"/>
    <lineage>
        <taxon>Eukaryota</taxon>
        <taxon>Sar</taxon>
        <taxon>Alveolata</taxon>
        <taxon>Colpodellida</taxon>
        <taxon>Chromeraceae</taxon>
        <taxon>Chromera</taxon>
    </lineage>
</organism>
<sequence>MLGRILLFTVCSSLSTVLWKQAAGEPTSCPALSEHSPQEGSSVCSASDRSTSDELEARFWKVAKNGDKIFQDPCGFTEECRISFALYGKNPKYVLGALRNLELQKMYFPGWVVRIYHDHSVPKEALEALEREGAELILVDSIKGSTAGMFWRFLVADDPTVDRFIVRDVDSRLGGRERAAVNEWIASGRYGHTIRDHPAHTDISINGGMWGARHGLIKDMEGMVRAWSQKDAFMEDINFLIDKIWPILETDVMQHDSYGCTKFTKNTRPFPTRRSRNHEHVGQVFAPDDKYRQGDVDKLVKWGEAPLECRGREDWTYA</sequence>
<accession>A0A0G4GUK4</accession>
<feature type="region of interest" description="Disordered" evidence="1">
    <location>
        <begin position="29"/>
        <end position="49"/>
    </location>
</feature>
<proteinExistence type="predicted"/>
<dbReference type="AlphaFoldDB" id="A0A0G4GUK4"/>
<feature type="signal peptide" evidence="2">
    <location>
        <begin position="1"/>
        <end position="24"/>
    </location>
</feature>
<evidence type="ECO:0000256" key="1">
    <source>
        <dbReference type="SAM" id="MobiDB-lite"/>
    </source>
</evidence>
<reference evidence="3" key="1">
    <citation type="submission" date="2014-11" db="EMBL/GenBank/DDBJ databases">
        <authorList>
            <person name="Otto D Thomas"/>
            <person name="Naeem Raeece"/>
        </authorList>
    </citation>
    <scope>NUCLEOTIDE SEQUENCE</scope>
</reference>